<accession>A0ABV6NY72</accession>
<gene>
    <name evidence="3" type="ORF">ACFFHU_12745</name>
</gene>
<sequence>MRRHLPVHRALITAAVMVIVLVSGTAGCGHQDTRHSGSASPSGQPTRQPGEALAPPGGSPAQGRAAVPSPGVGPTSPGFPTTPAPQPVAIRGGAAAPIYHRLPVHQPVAFLTMDDGQVQLPGAPALMRTVHVPFTMFLIAPVAAGNPEFFRQLVAAGGVIEDHTLTHRSLRGLPYPIQRREICGARDSLRATFGAPPRFFRPPYGNYDHNTLAAVHDCGLEAAFHWSETVREGKVFYQTPDHRIQPGDIILMHFRSTFVQDVTAALTAIRASGLTPALLEDYIR</sequence>
<feature type="compositionally biased region" description="Polar residues" evidence="1">
    <location>
        <begin position="36"/>
        <end position="47"/>
    </location>
</feature>
<dbReference type="PANTHER" id="PTHR10587">
    <property type="entry name" value="GLYCOSYL TRANSFERASE-RELATED"/>
    <property type="match status" value="1"/>
</dbReference>
<feature type="region of interest" description="Disordered" evidence="1">
    <location>
        <begin position="30"/>
        <end position="87"/>
    </location>
</feature>
<comment type="caution">
    <text evidence="3">The sequence shown here is derived from an EMBL/GenBank/DDBJ whole genome shotgun (WGS) entry which is preliminary data.</text>
</comment>
<dbReference type="Proteomes" id="UP001589894">
    <property type="component" value="Unassembled WGS sequence"/>
</dbReference>
<evidence type="ECO:0000313" key="4">
    <source>
        <dbReference type="Proteomes" id="UP001589894"/>
    </source>
</evidence>
<dbReference type="InterPro" id="IPR011330">
    <property type="entry name" value="Glyco_hydro/deAcase_b/a-brl"/>
</dbReference>
<feature type="compositionally biased region" description="Low complexity" evidence="1">
    <location>
        <begin position="66"/>
        <end position="79"/>
    </location>
</feature>
<dbReference type="Pfam" id="PF01522">
    <property type="entry name" value="Polysacc_deac_1"/>
    <property type="match status" value="1"/>
</dbReference>
<dbReference type="InterPro" id="IPR002509">
    <property type="entry name" value="NODB_dom"/>
</dbReference>
<proteinExistence type="predicted"/>
<dbReference type="SUPFAM" id="SSF88713">
    <property type="entry name" value="Glycoside hydrolase/deacetylase"/>
    <property type="match status" value="1"/>
</dbReference>
<dbReference type="EMBL" id="JBHLUE010000009">
    <property type="protein sequence ID" value="MFC0564998.1"/>
    <property type="molecule type" value="Genomic_DNA"/>
</dbReference>
<feature type="domain" description="NodB homology" evidence="2">
    <location>
        <begin position="107"/>
        <end position="284"/>
    </location>
</feature>
<evidence type="ECO:0000256" key="1">
    <source>
        <dbReference type="SAM" id="MobiDB-lite"/>
    </source>
</evidence>
<dbReference type="Gene3D" id="3.20.20.370">
    <property type="entry name" value="Glycoside hydrolase/deacetylase"/>
    <property type="match status" value="1"/>
</dbReference>
<dbReference type="InterPro" id="IPR050248">
    <property type="entry name" value="Polysacc_deacetylase_ArnD"/>
</dbReference>
<reference evidence="3 4" key="1">
    <citation type="submission" date="2024-09" db="EMBL/GenBank/DDBJ databases">
        <authorList>
            <person name="Sun Q."/>
            <person name="Mori K."/>
        </authorList>
    </citation>
    <scope>NUCLEOTIDE SEQUENCE [LARGE SCALE GENOMIC DNA]</scope>
    <source>
        <strain evidence="3 4">TBRC 2205</strain>
    </source>
</reference>
<dbReference type="CDD" id="cd10917">
    <property type="entry name" value="CE4_NodB_like_6s_7s"/>
    <property type="match status" value="1"/>
</dbReference>
<name>A0ABV6NY72_9ACTN</name>
<dbReference type="PANTHER" id="PTHR10587:SF134">
    <property type="entry name" value="SECRETED PROTEIN"/>
    <property type="match status" value="1"/>
</dbReference>
<keyword evidence="4" id="KW-1185">Reference proteome</keyword>
<organism evidence="3 4">
    <name type="scientific">Plantactinospora siamensis</name>
    <dbReference type="NCBI Taxonomy" id="555372"/>
    <lineage>
        <taxon>Bacteria</taxon>
        <taxon>Bacillati</taxon>
        <taxon>Actinomycetota</taxon>
        <taxon>Actinomycetes</taxon>
        <taxon>Micromonosporales</taxon>
        <taxon>Micromonosporaceae</taxon>
        <taxon>Plantactinospora</taxon>
    </lineage>
</organism>
<dbReference type="PROSITE" id="PS51257">
    <property type="entry name" value="PROKAR_LIPOPROTEIN"/>
    <property type="match status" value="1"/>
</dbReference>
<dbReference type="PROSITE" id="PS51677">
    <property type="entry name" value="NODB"/>
    <property type="match status" value="1"/>
</dbReference>
<protein>
    <submittedName>
        <fullName evidence="3">Polysaccharide deacetylase family protein</fullName>
    </submittedName>
</protein>
<evidence type="ECO:0000313" key="3">
    <source>
        <dbReference type="EMBL" id="MFC0564998.1"/>
    </source>
</evidence>
<dbReference type="RefSeq" id="WP_377338438.1">
    <property type="nucleotide sequence ID" value="NZ_JBHLUE010000009.1"/>
</dbReference>
<evidence type="ECO:0000259" key="2">
    <source>
        <dbReference type="PROSITE" id="PS51677"/>
    </source>
</evidence>